<dbReference type="GO" id="GO:0016614">
    <property type="term" value="F:oxidoreductase activity, acting on CH-OH group of donors"/>
    <property type="evidence" value="ECO:0007669"/>
    <property type="project" value="InterPro"/>
</dbReference>
<dbReference type="EMBL" id="MU005768">
    <property type="protein sequence ID" value="KAF2710682.1"/>
    <property type="molecule type" value="Genomic_DNA"/>
</dbReference>
<name>A0A6G1KDX7_9PLEO</name>
<keyword evidence="7" id="KW-1185">Reference proteome</keyword>
<evidence type="ECO:0000259" key="4">
    <source>
        <dbReference type="Pfam" id="PF00732"/>
    </source>
</evidence>
<dbReference type="Pfam" id="PF00732">
    <property type="entry name" value="GMC_oxred_N"/>
    <property type="match status" value="1"/>
</dbReference>
<evidence type="ECO:0000313" key="6">
    <source>
        <dbReference type="EMBL" id="KAF2710682.1"/>
    </source>
</evidence>
<dbReference type="InterPro" id="IPR036188">
    <property type="entry name" value="FAD/NAD-bd_sf"/>
</dbReference>
<dbReference type="SUPFAM" id="SSF51905">
    <property type="entry name" value="FAD/NAD(P)-binding domain"/>
    <property type="match status" value="1"/>
</dbReference>
<dbReference type="InterPro" id="IPR000172">
    <property type="entry name" value="GMC_OxRdtase_N"/>
</dbReference>
<organism evidence="6 7">
    <name type="scientific">Pleomassaria siparia CBS 279.74</name>
    <dbReference type="NCBI Taxonomy" id="1314801"/>
    <lineage>
        <taxon>Eukaryota</taxon>
        <taxon>Fungi</taxon>
        <taxon>Dikarya</taxon>
        <taxon>Ascomycota</taxon>
        <taxon>Pezizomycotina</taxon>
        <taxon>Dothideomycetes</taxon>
        <taxon>Pleosporomycetidae</taxon>
        <taxon>Pleosporales</taxon>
        <taxon>Pleomassariaceae</taxon>
        <taxon>Pleomassaria</taxon>
    </lineage>
</organism>
<dbReference type="GO" id="GO:0050660">
    <property type="term" value="F:flavin adenine dinucleotide binding"/>
    <property type="evidence" value="ECO:0007669"/>
    <property type="project" value="InterPro"/>
</dbReference>
<proteinExistence type="inferred from homology"/>
<evidence type="ECO:0000259" key="5">
    <source>
        <dbReference type="Pfam" id="PF05199"/>
    </source>
</evidence>
<comment type="similarity">
    <text evidence="1">Belongs to the GMC oxidoreductase family.</text>
</comment>
<dbReference type="PANTHER" id="PTHR11552:SF138">
    <property type="entry name" value="DEHYDROGENASE PKFF-RELATED"/>
    <property type="match status" value="1"/>
</dbReference>
<dbReference type="PIRSF" id="PIRSF000137">
    <property type="entry name" value="Alcohol_oxidase"/>
    <property type="match status" value="1"/>
</dbReference>
<evidence type="ECO:0000256" key="3">
    <source>
        <dbReference type="SAM" id="SignalP"/>
    </source>
</evidence>
<sequence length="630" mass="67561">MDSRFPFSSVLLVGILAKVASGIVGASVGSDGVSDIFGNHFGQPGVNATYDYIVVGGGNAGNTIAVRLALDPANYSVAVIEAGNFYEILNGNRTQVPGYNYIGALSSFVGDEPASLTAFGLKTEPQAGYNGREIIYVAGQSFGGGRKVACMYFLANQTRPSAGSHDHWADFVGDDFWTWDNVYPYYKKSVTFIPPDYTKIDPSINITWDSTSIGPEEGPLHISYGNFQGHFGSHLGASLDKLGFEKLAGINSGKMIGYGTVTSTVDPRTATRDSSETSFLQLAARNSNIQIYPNTLAKKILFDADKKATGVLVQGNFATAQFEYKLKAAKEVIVSAGVWHSPQLLMVSGVGPACTLKAHGIDVVSDLPGVGQNERDQPFMALTYKVSVTTNTQMVAGNPKVNAEAVAEYLDHQSGRLSGIGAGQAVAFEKIPAPYRNKYSNSTLQYLSAFPEDWPEVEYLPLESSGFPADIGPDDNYLLIGAAMLSPKSIGNMTIASADVLDPPVISPNWLLDPADLEQIIAAVHRIREIAFNSSIVEEEYLPGPDVTTDAEIAAWLKENMSLIYHGGSTCRMGPKSDPDSVVDTRARVRGVKGLRVVDASAFPFVPPGQPMSVVYMFAERIADAILNDL</sequence>
<dbReference type="PANTHER" id="PTHR11552">
    <property type="entry name" value="GLUCOSE-METHANOL-CHOLINE GMC OXIDOREDUCTASE"/>
    <property type="match status" value="1"/>
</dbReference>
<protein>
    <submittedName>
        <fullName evidence="6">GMC oxidoreductase</fullName>
    </submittedName>
</protein>
<feature type="chain" id="PRO_5026122068" evidence="3">
    <location>
        <begin position="23"/>
        <end position="630"/>
    </location>
</feature>
<feature type="domain" description="Glucose-methanol-choline oxidoreductase C-terminal" evidence="5">
    <location>
        <begin position="487"/>
        <end position="619"/>
    </location>
</feature>
<gene>
    <name evidence="6" type="ORF">K504DRAFT_376025</name>
</gene>
<dbReference type="Pfam" id="PF05199">
    <property type="entry name" value="GMC_oxred_C"/>
    <property type="match status" value="1"/>
</dbReference>
<dbReference type="InterPro" id="IPR007867">
    <property type="entry name" value="GMC_OxRtase_C"/>
</dbReference>
<dbReference type="Proteomes" id="UP000799428">
    <property type="component" value="Unassembled WGS sequence"/>
</dbReference>
<keyword evidence="3" id="KW-0732">Signal</keyword>
<accession>A0A6G1KDX7</accession>
<dbReference type="SUPFAM" id="SSF54373">
    <property type="entry name" value="FAD-linked reductases, C-terminal domain"/>
    <property type="match status" value="1"/>
</dbReference>
<dbReference type="InterPro" id="IPR012132">
    <property type="entry name" value="GMC_OxRdtase"/>
</dbReference>
<keyword evidence="2" id="KW-0325">Glycoprotein</keyword>
<evidence type="ECO:0000256" key="2">
    <source>
        <dbReference type="ARBA" id="ARBA00023180"/>
    </source>
</evidence>
<feature type="signal peptide" evidence="3">
    <location>
        <begin position="1"/>
        <end position="22"/>
    </location>
</feature>
<evidence type="ECO:0000313" key="7">
    <source>
        <dbReference type="Proteomes" id="UP000799428"/>
    </source>
</evidence>
<dbReference type="Gene3D" id="3.30.560.10">
    <property type="entry name" value="Glucose Oxidase, domain 3"/>
    <property type="match status" value="1"/>
</dbReference>
<dbReference type="GO" id="GO:0044550">
    <property type="term" value="P:secondary metabolite biosynthetic process"/>
    <property type="evidence" value="ECO:0007669"/>
    <property type="project" value="TreeGrafter"/>
</dbReference>
<reference evidence="6" key="1">
    <citation type="journal article" date="2020" name="Stud. Mycol.">
        <title>101 Dothideomycetes genomes: a test case for predicting lifestyles and emergence of pathogens.</title>
        <authorList>
            <person name="Haridas S."/>
            <person name="Albert R."/>
            <person name="Binder M."/>
            <person name="Bloem J."/>
            <person name="Labutti K."/>
            <person name="Salamov A."/>
            <person name="Andreopoulos B."/>
            <person name="Baker S."/>
            <person name="Barry K."/>
            <person name="Bills G."/>
            <person name="Bluhm B."/>
            <person name="Cannon C."/>
            <person name="Castanera R."/>
            <person name="Culley D."/>
            <person name="Daum C."/>
            <person name="Ezra D."/>
            <person name="Gonzalez J."/>
            <person name="Henrissat B."/>
            <person name="Kuo A."/>
            <person name="Liang C."/>
            <person name="Lipzen A."/>
            <person name="Lutzoni F."/>
            <person name="Magnuson J."/>
            <person name="Mondo S."/>
            <person name="Nolan M."/>
            <person name="Ohm R."/>
            <person name="Pangilinan J."/>
            <person name="Park H.-J."/>
            <person name="Ramirez L."/>
            <person name="Alfaro M."/>
            <person name="Sun H."/>
            <person name="Tritt A."/>
            <person name="Yoshinaga Y."/>
            <person name="Zwiers L.-H."/>
            <person name="Turgeon B."/>
            <person name="Goodwin S."/>
            <person name="Spatafora J."/>
            <person name="Crous P."/>
            <person name="Grigoriev I."/>
        </authorList>
    </citation>
    <scope>NUCLEOTIDE SEQUENCE</scope>
    <source>
        <strain evidence="6">CBS 279.74</strain>
    </source>
</reference>
<dbReference type="AlphaFoldDB" id="A0A6G1KDX7"/>
<dbReference type="OrthoDB" id="269227at2759"/>
<feature type="domain" description="Glucose-methanol-choline oxidoreductase N-terminal" evidence="4">
    <location>
        <begin position="50"/>
        <end position="378"/>
    </location>
</feature>
<dbReference type="Gene3D" id="3.50.50.60">
    <property type="entry name" value="FAD/NAD(P)-binding domain"/>
    <property type="match status" value="1"/>
</dbReference>
<evidence type="ECO:0000256" key="1">
    <source>
        <dbReference type="ARBA" id="ARBA00010790"/>
    </source>
</evidence>